<evidence type="ECO:0000313" key="2">
    <source>
        <dbReference type="Proteomes" id="UP001187192"/>
    </source>
</evidence>
<dbReference type="AlphaFoldDB" id="A0AA88A4G8"/>
<accession>A0AA88A4G8</accession>
<keyword evidence="2" id="KW-1185">Reference proteome</keyword>
<dbReference type="Gramene" id="FCD_00005648-RA">
    <property type="protein sequence ID" value="FCD_00005648-RA:cds"/>
    <property type="gene ID" value="FCD_00005648"/>
</dbReference>
<comment type="caution">
    <text evidence="1">The sequence shown here is derived from an EMBL/GenBank/DDBJ whole genome shotgun (WGS) entry which is preliminary data.</text>
</comment>
<organism evidence="1 2">
    <name type="scientific">Ficus carica</name>
    <name type="common">Common fig</name>
    <dbReference type="NCBI Taxonomy" id="3494"/>
    <lineage>
        <taxon>Eukaryota</taxon>
        <taxon>Viridiplantae</taxon>
        <taxon>Streptophyta</taxon>
        <taxon>Embryophyta</taxon>
        <taxon>Tracheophyta</taxon>
        <taxon>Spermatophyta</taxon>
        <taxon>Magnoliopsida</taxon>
        <taxon>eudicotyledons</taxon>
        <taxon>Gunneridae</taxon>
        <taxon>Pentapetalae</taxon>
        <taxon>rosids</taxon>
        <taxon>fabids</taxon>
        <taxon>Rosales</taxon>
        <taxon>Moraceae</taxon>
        <taxon>Ficeae</taxon>
        <taxon>Ficus</taxon>
    </lineage>
</organism>
<sequence length="118" mass="12949">MASVCCSIELEPRTLRGRQLNHAREEAADVVRKLKAHEATIMFIEGSRPVSSIKKMKQIIEDEEEEGEEEDGVVGCMTSAQIIEIPCQCACSTAAATTSTESLEQDQPIIRQPLSAPF</sequence>
<proteinExistence type="predicted"/>
<dbReference type="PANTHER" id="PTHR34808">
    <property type="entry name" value="EXPRESSED PROTEIN"/>
    <property type="match status" value="1"/>
</dbReference>
<protein>
    <submittedName>
        <fullName evidence="1">Uncharacterized protein</fullName>
    </submittedName>
</protein>
<dbReference type="Proteomes" id="UP001187192">
    <property type="component" value="Unassembled WGS sequence"/>
</dbReference>
<dbReference type="PANTHER" id="PTHR34808:SF5">
    <property type="entry name" value="SMP DOMAIN-CONTAINING PROTEIN"/>
    <property type="match status" value="1"/>
</dbReference>
<dbReference type="EMBL" id="BTGU01000006">
    <property type="protein sequence ID" value="GMN37156.1"/>
    <property type="molecule type" value="Genomic_DNA"/>
</dbReference>
<gene>
    <name evidence="1" type="ORF">TIFTF001_006586</name>
</gene>
<evidence type="ECO:0000313" key="1">
    <source>
        <dbReference type="EMBL" id="GMN37156.1"/>
    </source>
</evidence>
<reference evidence="1" key="1">
    <citation type="submission" date="2023-07" db="EMBL/GenBank/DDBJ databases">
        <title>draft genome sequence of fig (Ficus carica).</title>
        <authorList>
            <person name="Takahashi T."/>
            <person name="Nishimura K."/>
        </authorList>
    </citation>
    <scope>NUCLEOTIDE SEQUENCE</scope>
</reference>
<name>A0AA88A4G8_FICCA</name>